<reference evidence="1 2" key="1">
    <citation type="journal article" date="2019" name="Nat. Ecol. Evol.">
        <title>Megaphylogeny resolves global patterns of mushroom evolution.</title>
        <authorList>
            <person name="Varga T."/>
            <person name="Krizsan K."/>
            <person name="Foldi C."/>
            <person name="Dima B."/>
            <person name="Sanchez-Garcia M."/>
            <person name="Sanchez-Ramirez S."/>
            <person name="Szollosi G.J."/>
            <person name="Szarkandi J.G."/>
            <person name="Papp V."/>
            <person name="Albert L."/>
            <person name="Andreopoulos W."/>
            <person name="Angelini C."/>
            <person name="Antonin V."/>
            <person name="Barry K.W."/>
            <person name="Bougher N.L."/>
            <person name="Buchanan P."/>
            <person name="Buyck B."/>
            <person name="Bense V."/>
            <person name="Catcheside P."/>
            <person name="Chovatia M."/>
            <person name="Cooper J."/>
            <person name="Damon W."/>
            <person name="Desjardin D."/>
            <person name="Finy P."/>
            <person name="Geml J."/>
            <person name="Haridas S."/>
            <person name="Hughes K."/>
            <person name="Justo A."/>
            <person name="Karasinski D."/>
            <person name="Kautmanova I."/>
            <person name="Kiss B."/>
            <person name="Kocsube S."/>
            <person name="Kotiranta H."/>
            <person name="LaButti K.M."/>
            <person name="Lechner B.E."/>
            <person name="Liimatainen K."/>
            <person name="Lipzen A."/>
            <person name="Lukacs Z."/>
            <person name="Mihaltcheva S."/>
            <person name="Morgado L.N."/>
            <person name="Niskanen T."/>
            <person name="Noordeloos M.E."/>
            <person name="Ohm R.A."/>
            <person name="Ortiz-Santana B."/>
            <person name="Ovrebo C."/>
            <person name="Racz N."/>
            <person name="Riley R."/>
            <person name="Savchenko A."/>
            <person name="Shiryaev A."/>
            <person name="Soop K."/>
            <person name="Spirin V."/>
            <person name="Szebenyi C."/>
            <person name="Tomsovsky M."/>
            <person name="Tulloss R.E."/>
            <person name="Uehling J."/>
            <person name="Grigoriev I.V."/>
            <person name="Vagvolgyi C."/>
            <person name="Papp T."/>
            <person name="Martin F.M."/>
            <person name="Miettinen O."/>
            <person name="Hibbett D.S."/>
            <person name="Nagy L.G."/>
        </authorList>
    </citation>
    <scope>NUCLEOTIDE SEQUENCE [LARGE SCALE GENOMIC DNA]</scope>
    <source>
        <strain evidence="1 2">NL-1719</strain>
    </source>
</reference>
<keyword evidence="2" id="KW-1185">Reference proteome</keyword>
<organism evidence="1 2">
    <name type="scientific">Pluteus cervinus</name>
    <dbReference type="NCBI Taxonomy" id="181527"/>
    <lineage>
        <taxon>Eukaryota</taxon>
        <taxon>Fungi</taxon>
        <taxon>Dikarya</taxon>
        <taxon>Basidiomycota</taxon>
        <taxon>Agaricomycotina</taxon>
        <taxon>Agaricomycetes</taxon>
        <taxon>Agaricomycetidae</taxon>
        <taxon>Agaricales</taxon>
        <taxon>Pluteineae</taxon>
        <taxon>Pluteaceae</taxon>
        <taxon>Pluteus</taxon>
    </lineage>
</organism>
<dbReference type="EMBL" id="ML208619">
    <property type="protein sequence ID" value="TFK61912.1"/>
    <property type="molecule type" value="Genomic_DNA"/>
</dbReference>
<gene>
    <name evidence="1" type="ORF">BDN72DRAFT_749645</name>
</gene>
<feature type="non-terminal residue" evidence="1">
    <location>
        <position position="52"/>
    </location>
</feature>
<evidence type="ECO:0000313" key="2">
    <source>
        <dbReference type="Proteomes" id="UP000308600"/>
    </source>
</evidence>
<protein>
    <submittedName>
        <fullName evidence="1">Uncharacterized protein</fullName>
    </submittedName>
</protein>
<feature type="non-terminal residue" evidence="1">
    <location>
        <position position="1"/>
    </location>
</feature>
<name>A0ACD3AAQ5_9AGAR</name>
<evidence type="ECO:0000313" key="1">
    <source>
        <dbReference type="EMBL" id="TFK61912.1"/>
    </source>
</evidence>
<dbReference type="Proteomes" id="UP000308600">
    <property type="component" value="Unassembled WGS sequence"/>
</dbReference>
<sequence>ILSITCDNATNNDAMIEELVNLLDNFPGPANQTRCFTHVLNLVVKSMIKQFD</sequence>
<proteinExistence type="predicted"/>
<accession>A0ACD3AAQ5</accession>